<dbReference type="CDD" id="cd00093">
    <property type="entry name" value="HTH_XRE"/>
    <property type="match status" value="1"/>
</dbReference>
<feature type="domain" description="HTH cro/C1-type" evidence="1">
    <location>
        <begin position="7"/>
        <end position="65"/>
    </location>
</feature>
<evidence type="ECO:0000313" key="2">
    <source>
        <dbReference type="EMBL" id="VTR92137.1"/>
    </source>
</evidence>
<dbReference type="InterPro" id="IPR010982">
    <property type="entry name" value="Lambda_DNA-bd_dom_sf"/>
</dbReference>
<dbReference type="RefSeq" id="WP_390699279.1">
    <property type="nucleotide sequence ID" value="NZ_LR593886.1"/>
</dbReference>
<dbReference type="EMBL" id="LR593886">
    <property type="protein sequence ID" value="VTR92137.1"/>
    <property type="molecule type" value="Genomic_DNA"/>
</dbReference>
<dbReference type="PROSITE" id="PS50943">
    <property type="entry name" value="HTH_CROC1"/>
    <property type="match status" value="1"/>
</dbReference>
<name>A0A6P2CUA6_9BACT</name>
<dbReference type="InterPro" id="IPR001387">
    <property type="entry name" value="Cro/C1-type_HTH"/>
</dbReference>
<evidence type="ECO:0000313" key="3">
    <source>
        <dbReference type="Proteomes" id="UP000464178"/>
    </source>
</evidence>
<dbReference type="Pfam" id="PF01381">
    <property type="entry name" value="HTH_3"/>
    <property type="match status" value="1"/>
</dbReference>
<dbReference type="GO" id="GO:0003677">
    <property type="term" value="F:DNA binding"/>
    <property type="evidence" value="ECO:0007669"/>
    <property type="project" value="InterPro"/>
</dbReference>
<dbReference type="Proteomes" id="UP000464178">
    <property type="component" value="Chromosome"/>
</dbReference>
<dbReference type="Gene3D" id="1.10.260.40">
    <property type="entry name" value="lambda repressor-like DNA-binding domains"/>
    <property type="match status" value="1"/>
</dbReference>
<proteinExistence type="predicted"/>
<protein>
    <submittedName>
        <fullName evidence="2">Xre family transcriptional regulator:: HTH_3</fullName>
    </submittedName>
</protein>
<keyword evidence="3" id="KW-1185">Reference proteome</keyword>
<accession>A0A6P2CUA6</accession>
<reference evidence="2 3" key="1">
    <citation type="submission" date="2019-05" db="EMBL/GenBank/DDBJ databases">
        <authorList>
            <consortium name="Science for Life Laboratories"/>
        </authorList>
    </citation>
    <scope>NUCLEOTIDE SEQUENCE [LARGE SCALE GENOMIC DNA]</scope>
    <source>
        <strain evidence="2">Soil9</strain>
    </source>
</reference>
<evidence type="ECO:0000259" key="1">
    <source>
        <dbReference type="PROSITE" id="PS50943"/>
    </source>
</evidence>
<dbReference type="SUPFAM" id="SSF47413">
    <property type="entry name" value="lambda repressor-like DNA-binding domains"/>
    <property type="match status" value="1"/>
</dbReference>
<organism evidence="2 3">
    <name type="scientific">Gemmata massiliana</name>
    <dbReference type="NCBI Taxonomy" id="1210884"/>
    <lineage>
        <taxon>Bacteria</taxon>
        <taxon>Pseudomonadati</taxon>
        <taxon>Planctomycetota</taxon>
        <taxon>Planctomycetia</taxon>
        <taxon>Gemmatales</taxon>
        <taxon>Gemmataceae</taxon>
        <taxon>Gemmata</taxon>
    </lineage>
</organism>
<dbReference type="KEGG" id="gms:SOIL9_55770"/>
<sequence>MTFQDKLKELLQAKNWNSKDLADHSGIPYPTCKSYFLKDPNKRRLPSYGHAVLICAALGTSLDTFKDCDEFRSDSTGSPSQ</sequence>
<dbReference type="AlphaFoldDB" id="A0A6P2CUA6"/>
<gene>
    <name evidence="2" type="ORF">SOIL9_55770</name>
</gene>